<protein>
    <submittedName>
        <fullName evidence="1">Uncharacterized protein</fullName>
    </submittedName>
</protein>
<dbReference type="Proteomes" id="UP000386466">
    <property type="component" value="Unassembled WGS sequence"/>
</dbReference>
<sequence>QAQTEVVPSASVLIANALKELPKDRSSRKTLSTVEISLLLGLSTLPNRCSTDL</sequence>
<reference evidence="1 2" key="1">
    <citation type="submission" date="2019-01" db="EMBL/GenBank/DDBJ databases">
        <authorList>
            <person name="Alioto T."/>
            <person name="Alioto T."/>
        </authorList>
    </citation>
    <scope>NUCLEOTIDE SEQUENCE [LARGE SCALE GENOMIC DNA]</scope>
</reference>
<organism evidence="1 2">
    <name type="scientific">Lynx pardinus</name>
    <name type="common">Iberian lynx</name>
    <name type="synonym">Felis pardina</name>
    <dbReference type="NCBI Taxonomy" id="191816"/>
    <lineage>
        <taxon>Eukaryota</taxon>
        <taxon>Metazoa</taxon>
        <taxon>Chordata</taxon>
        <taxon>Craniata</taxon>
        <taxon>Vertebrata</taxon>
        <taxon>Euteleostomi</taxon>
        <taxon>Mammalia</taxon>
        <taxon>Eutheria</taxon>
        <taxon>Laurasiatheria</taxon>
        <taxon>Carnivora</taxon>
        <taxon>Feliformia</taxon>
        <taxon>Felidae</taxon>
        <taxon>Felinae</taxon>
        <taxon>Lynx</taxon>
    </lineage>
</organism>
<accession>A0A485MLR2</accession>
<feature type="non-terminal residue" evidence="1">
    <location>
        <position position="1"/>
    </location>
</feature>
<evidence type="ECO:0000313" key="1">
    <source>
        <dbReference type="EMBL" id="VFV21820.1"/>
    </source>
</evidence>
<dbReference type="AlphaFoldDB" id="A0A485MLR2"/>
<proteinExistence type="predicted"/>
<keyword evidence="2" id="KW-1185">Reference proteome</keyword>
<evidence type="ECO:0000313" key="2">
    <source>
        <dbReference type="Proteomes" id="UP000386466"/>
    </source>
</evidence>
<name>A0A485MLR2_LYNPA</name>
<dbReference type="EMBL" id="CAAGRJ010003849">
    <property type="protein sequence ID" value="VFV21820.1"/>
    <property type="molecule type" value="Genomic_DNA"/>
</dbReference>
<gene>
    <name evidence="1" type="ORF">LYPA_23C004296</name>
</gene>